<reference evidence="2 3" key="1">
    <citation type="journal article" date="2014" name="Nature">
        <title>Sequential evolution of bacterial morphology by co-option of a developmental regulator.</title>
        <authorList>
            <person name="Jiang C."/>
            <person name="Brown P.J."/>
            <person name="Ducret A."/>
            <person name="Brun Y.V."/>
        </authorList>
    </citation>
    <scope>NUCLEOTIDE SEQUENCE [LARGE SCALE GENOMIC DNA]</scope>
    <source>
        <strain evidence="2 3">DSM 16100</strain>
    </source>
</reference>
<dbReference type="RefSeq" id="WP_018081429.1">
    <property type="nucleotide sequence ID" value="NZ_AQWM01000005.1"/>
</dbReference>
<comment type="caution">
    <text evidence="2">The sequence shown here is derived from an EMBL/GenBank/DDBJ whole genome shotgun (WGS) entry which is preliminary data.</text>
</comment>
<dbReference type="AlphaFoldDB" id="V4Q0E6"/>
<dbReference type="PATRIC" id="fig|1121022.4.peg.599"/>
<sequence length="138" mass="14850">MPDLKDISDTQQAGAQAPYAGDGTSSAEVAQGHGPSDPFAPEGTDEKLIKPDHVADEPISEAESVKATKAALGYKTGHATTLAIVSTFIEGFLKGFFRTTPHSTHLRRDKEMRDRLDEDQIDSMIDDSFPASDPPSSY</sequence>
<evidence type="ECO:0000313" key="3">
    <source>
        <dbReference type="Proteomes" id="UP000017837"/>
    </source>
</evidence>
<keyword evidence="3" id="KW-1185">Reference proteome</keyword>
<protein>
    <submittedName>
        <fullName evidence="2">Uncharacterized protein</fullName>
    </submittedName>
</protein>
<accession>V4Q0E6</accession>
<evidence type="ECO:0000313" key="2">
    <source>
        <dbReference type="EMBL" id="ESQ94076.1"/>
    </source>
</evidence>
<gene>
    <name evidence="2" type="ORF">ABENE_03020</name>
</gene>
<dbReference type="STRING" id="1121022.GCA_000376105_01763"/>
<evidence type="ECO:0000256" key="1">
    <source>
        <dbReference type="SAM" id="MobiDB-lite"/>
    </source>
</evidence>
<dbReference type="EMBL" id="AWGB01000005">
    <property type="protein sequence ID" value="ESQ94076.1"/>
    <property type="molecule type" value="Genomic_DNA"/>
</dbReference>
<name>V4Q0E6_9CAUL</name>
<feature type="region of interest" description="Disordered" evidence="1">
    <location>
        <begin position="1"/>
        <end position="46"/>
    </location>
</feature>
<organism evidence="2 3">
    <name type="scientific">Asticcacaulis benevestitus DSM 16100 = ATCC BAA-896</name>
    <dbReference type="NCBI Taxonomy" id="1121022"/>
    <lineage>
        <taxon>Bacteria</taxon>
        <taxon>Pseudomonadati</taxon>
        <taxon>Pseudomonadota</taxon>
        <taxon>Alphaproteobacteria</taxon>
        <taxon>Caulobacterales</taxon>
        <taxon>Caulobacteraceae</taxon>
        <taxon>Asticcacaulis</taxon>
    </lineage>
</organism>
<proteinExistence type="predicted"/>
<dbReference type="Proteomes" id="UP000017837">
    <property type="component" value="Unassembled WGS sequence"/>
</dbReference>
<dbReference type="OrthoDB" id="7174028at2"/>